<evidence type="ECO:0000259" key="6">
    <source>
        <dbReference type="PROSITE" id="PS50932"/>
    </source>
</evidence>
<sequence length="366" mass="39653">MPGKPPKTGRKPAGSRRRAVAAAAQPAAPQISDRRRVTSYDVAKRAGVSQSAVSRCFTEGASASSDLREKVMRAAEELGYRPNAIARGLITRRSNLVAVVISSRTNLYYPEVLFELTTRFEARGSRVLLFALEHESDVDHVLDKVFSYQVDGVVAAARLSDAQVVQFERHGIPVVLYNRFADRAPASSVCCDHLEYGHRLAERLVAAGHKSFGIIDSPADSFVGIERIKGVRGVLKAHGFDAPSVRGDYGYESGGTALAELLKKTRKRPAAVICANDAMALGAIDYARNELGLEIPKQLSIVGFDGIGPAYLAAYRLTTVRQPVRRMTEAAVSMLMERIEDPTLAPEKRMFSGDLVEGASARLGPA</sequence>
<dbReference type="InterPro" id="IPR000843">
    <property type="entry name" value="HTH_LacI"/>
</dbReference>
<feature type="domain" description="HTH lacI-type" evidence="6">
    <location>
        <begin position="37"/>
        <end position="91"/>
    </location>
</feature>
<keyword evidence="3" id="KW-0238">DNA-binding</keyword>
<protein>
    <submittedName>
        <fullName evidence="7">LacI family transcriptional regulator</fullName>
    </submittedName>
</protein>
<dbReference type="InterPro" id="IPR046335">
    <property type="entry name" value="LacI/GalR-like_sensor"/>
</dbReference>
<name>A0A8S8X7G1_9PROT</name>
<dbReference type="EMBL" id="BOPV01000001">
    <property type="protein sequence ID" value="GIL39578.1"/>
    <property type="molecule type" value="Genomic_DNA"/>
</dbReference>
<comment type="caution">
    <text evidence="7">The sequence shown here is derived from an EMBL/GenBank/DDBJ whole genome shotgun (WGS) entry which is preliminary data.</text>
</comment>
<feature type="region of interest" description="Disordered" evidence="5">
    <location>
        <begin position="1"/>
        <end position="36"/>
    </location>
</feature>
<dbReference type="RefSeq" id="WP_420242679.1">
    <property type="nucleotide sequence ID" value="NZ_BOPV01000001.1"/>
</dbReference>
<dbReference type="CDD" id="cd01392">
    <property type="entry name" value="HTH_LacI"/>
    <property type="match status" value="1"/>
</dbReference>
<evidence type="ECO:0000256" key="5">
    <source>
        <dbReference type="SAM" id="MobiDB-lite"/>
    </source>
</evidence>
<reference evidence="7" key="1">
    <citation type="submission" date="2021-02" db="EMBL/GenBank/DDBJ databases">
        <title>Genome sequence of Rhodospirillales sp. strain TMPK1 isolated from soil.</title>
        <authorList>
            <person name="Nakai R."/>
            <person name="Kusada H."/>
            <person name="Tamaki H."/>
        </authorList>
    </citation>
    <scope>NUCLEOTIDE SEQUENCE</scope>
    <source>
        <strain evidence="7">TMPK1</strain>
    </source>
</reference>
<dbReference type="Gene3D" id="3.40.50.2300">
    <property type="match status" value="2"/>
</dbReference>
<dbReference type="SUPFAM" id="SSF53822">
    <property type="entry name" value="Periplasmic binding protein-like I"/>
    <property type="match status" value="1"/>
</dbReference>
<dbReference type="PROSITE" id="PS50932">
    <property type="entry name" value="HTH_LACI_2"/>
    <property type="match status" value="1"/>
</dbReference>
<evidence type="ECO:0000256" key="4">
    <source>
        <dbReference type="ARBA" id="ARBA00023163"/>
    </source>
</evidence>
<dbReference type="GO" id="GO:0000976">
    <property type="term" value="F:transcription cis-regulatory region binding"/>
    <property type="evidence" value="ECO:0007669"/>
    <property type="project" value="TreeGrafter"/>
</dbReference>
<dbReference type="InterPro" id="IPR028082">
    <property type="entry name" value="Peripla_BP_I"/>
</dbReference>
<dbReference type="Gene3D" id="1.10.260.40">
    <property type="entry name" value="lambda repressor-like DNA-binding domains"/>
    <property type="match status" value="1"/>
</dbReference>
<dbReference type="PANTHER" id="PTHR30146">
    <property type="entry name" value="LACI-RELATED TRANSCRIPTIONAL REPRESSOR"/>
    <property type="match status" value="1"/>
</dbReference>
<feature type="compositionally biased region" description="Low complexity" evidence="5">
    <location>
        <begin position="20"/>
        <end position="29"/>
    </location>
</feature>
<accession>A0A8S8X7G1</accession>
<keyword evidence="1" id="KW-0678">Repressor</keyword>
<dbReference type="SUPFAM" id="SSF47413">
    <property type="entry name" value="lambda repressor-like DNA-binding domains"/>
    <property type="match status" value="1"/>
</dbReference>
<feature type="compositionally biased region" description="Basic residues" evidence="5">
    <location>
        <begin position="7"/>
        <end position="19"/>
    </location>
</feature>
<evidence type="ECO:0000313" key="7">
    <source>
        <dbReference type="EMBL" id="GIL39578.1"/>
    </source>
</evidence>
<dbReference type="Pfam" id="PF00356">
    <property type="entry name" value="LacI"/>
    <property type="match status" value="1"/>
</dbReference>
<dbReference type="AlphaFoldDB" id="A0A8S8X7G1"/>
<evidence type="ECO:0000256" key="3">
    <source>
        <dbReference type="ARBA" id="ARBA00023125"/>
    </source>
</evidence>
<dbReference type="CDD" id="cd06278">
    <property type="entry name" value="PBP1_LacI-like"/>
    <property type="match status" value="1"/>
</dbReference>
<gene>
    <name evidence="7" type="ORF">TMPK1_18150</name>
</gene>
<proteinExistence type="predicted"/>
<dbReference type="SMART" id="SM00354">
    <property type="entry name" value="HTH_LACI"/>
    <property type="match status" value="1"/>
</dbReference>
<dbReference type="InterPro" id="IPR010982">
    <property type="entry name" value="Lambda_DNA-bd_dom_sf"/>
</dbReference>
<dbReference type="Pfam" id="PF13377">
    <property type="entry name" value="Peripla_BP_3"/>
    <property type="match status" value="1"/>
</dbReference>
<keyword evidence="8" id="KW-1185">Reference proteome</keyword>
<dbReference type="PANTHER" id="PTHR30146:SF95">
    <property type="entry name" value="RIBOSE OPERON REPRESSOR"/>
    <property type="match status" value="1"/>
</dbReference>
<dbReference type="GO" id="GO:0003700">
    <property type="term" value="F:DNA-binding transcription factor activity"/>
    <property type="evidence" value="ECO:0007669"/>
    <property type="project" value="TreeGrafter"/>
</dbReference>
<organism evidence="7 8">
    <name type="scientific">Roseiterribacter gracilis</name>
    <dbReference type="NCBI Taxonomy" id="2812848"/>
    <lineage>
        <taxon>Bacteria</taxon>
        <taxon>Pseudomonadati</taxon>
        <taxon>Pseudomonadota</taxon>
        <taxon>Alphaproteobacteria</taxon>
        <taxon>Rhodospirillales</taxon>
        <taxon>Roseiterribacteraceae</taxon>
        <taxon>Roseiterribacter</taxon>
    </lineage>
</organism>
<dbReference type="Proteomes" id="UP000681075">
    <property type="component" value="Unassembled WGS sequence"/>
</dbReference>
<evidence type="ECO:0000256" key="2">
    <source>
        <dbReference type="ARBA" id="ARBA00023015"/>
    </source>
</evidence>
<keyword evidence="4" id="KW-0804">Transcription</keyword>
<evidence type="ECO:0000313" key="8">
    <source>
        <dbReference type="Proteomes" id="UP000681075"/>
    </source>
</evidence>
<keyword evidence="2" id="KW-0805">Transcription regulation</keyword>
<evidence type="ECO:0000256" key="1">
    <source>
        <dbReference type="ARBA" id="ARBA00022491"/>
    </source>
</evidence>